<proteinExistence type="inferred from homology"/>
<name>A0A1B6D5J1_9HEMI</name>
<keyword evidence="5" id="KW-0496">Mitochondrion</keyword>
<dbReference type="InterPro" id="IPR014748">
    <property type="entry name" value="Enoyl-CoA_hydra_C"/>
</dbReference>
<dbReference type="PANTHER" id="PTHR11941:SF171">
    <property type="entry name" value="SD19268P"/>
    <property type="match status" value="1"/>
</dbReference>
<dbReference type="PANTHER" id="PTHR11941">
    <property type="entry name" value="ENOYL-COA HYDRATASE-RELATED"/>
    <property type="match status" value="1"/>
</dbReference>
<dbReference type="SUPFAM" id="SSF52096">
    <property type="entry name" value="ClpP/crotonase"/>
    <property type="match status" value="1"/>
</dbReference>
<dbReference type="GO" id="GO:0006635">
    <property type="term" value="P:fatty acid beta-oxidation"/>
    <property type="evidence" value="ECO:0007669"/>
    <property type="project" value="TreeGrafter"/>
</dbReference>
<dbReference type="PROSITE" id="PS00166">
    <property type="entry name" value="ENOYL_COA_HYDRATASE"/>
    <property type="match status" value="1"/>
</dbReference>
<keyword evidence="6" id="KW-0456">Lyase</keyword>
<evidence type="ECO:0000256" key="6">
    <source>
        <dbReference type="ARBA" id="ARBA00023239"/>
    </source>
</evidence>
<dbReference type="CDD" id="cd06558">
    <property type="entry name" value="crotonase-like"/>
    <property type="match status" value="1"/>
</dbReference>
<dbReference type="AlphaFoldDB" id="A0A1B6D5J1"/>
<comment type="subcellular location">
    <subcellularLocation>
        <location evidence="1">Mitochondrion</location>
    </subcellularLocation>
</comment>
<evidence type="ECO:0000256" key="1">
    <source>
        <dbReference type="ARBA" id="ARBA00004173"/>
    </source>
</evidence>
<dbReference type="Pfam" id="PF00378">
    <property type="entry name" value="ECH_1"/>
    <property type="match status" value="1"/>
</dbReference>
<sequence>MLGNRLTCKFKYLSNCSKYLKYLSSVSCKHKSYNLDEFNVECMDEGIVVFGFNRPNARNTLNNSLVSAIFTAFDNLHNQKNAKVVIIRSLVPGIFCAGADLKERIKLSKTEVGHFVSKLRNLTNTIENVEIPVIAAVDGVALGGGLEIALACDIRIASSSAKLGLVETKLAIIPGAGGTQRLPRLVGPALAKELIFTGRVFDGQQAKSYGIVNHVVDQNESCDAAFHKALDIAREIVPNGPIGIKMAKSAINKGLDVDVNTGCKIEEFCYAQVIPTKDRIEGLNAFIEKRQPNYDGE</sequence>
<dbReference type="EMBL" id="GEDC01016339">
    <property type="protein sequence ID" value="JAS20959.1"/>
    <property type="molecule type" value="Transcribed_RNA"/>
</dbReference>
<accession>A0A1B6D5J1</accession>
<dbReference type="GO" id="GO:0005739">
    <property type="term" value="C:mitochondrion"/>
    <property type="evidence" value="ECO:0007669"/>
    <property type="project" value="UniProtKB-SubCell"/>
</dbReference>
<dbReference type="GO" id="GO:0004300">
    <property type="term" value="F:enoyl-CoA hydratase activity"/>
    <property type="evidence" value="ECO:0007669"/>
    <property type="project" value="UniProtKB-ARBA"/>
</dbReference>
<evidence type="ECO:0008006" key="9">
    <source>
        <dbReference type="Google" id="ProtNLM"/>
    </source>
</evidence>
<dbReference type="GO" id="GO:0003723">
    <property type="term" value="F:RNA binding"/>
    <property type="evidence" value="ECO:0007669"/>
    <property type="project" value="UniProtKB-ARBA"/>
</dbReference>
<dbReference type="InterPro" id="IPR018376">
    <property type="entry name" value="Enoyl-CoA_hyd/isom_CS"/>
</dbReference>
<evidence type="ECO:0000256" key="5">
    <source>
        <dbReference type="ARBA" id="ARBA00023128"/>
    </source>
</evidence>
<dbReference type="Gene3D" id="3.90.226.10">
    <property type="entry name" value="2-enoyl-CoA Hydratase, Chain A, domain 1"/>
    <property type="match status" value="1"/>
</dbReference>
<keyword evidence="3" id="KW-0809">Transit peptide</keyword>
<dbReference type="FunFam" id="1.10.12.10:FF:000001">
    <property type="entry name" value="Probable enoyl-CoA hydratase, mitochondrial"/>
    <property type="match status" value="1"/>
</dbReference>
<organism evidence="8">
    <name type="scientific">Clastoptera arizonana</name>
    <name type="common">Arizona spittle bug</name>
    <dbReference type="NCBI Taxonomy" id="38151"/>
    <lineage>
        <taxon>Eukaryota</taxon>
        <taxon>Metazoa</taxon>
        <taxon>Ecdysozoa</taxon>
        <taxon>Arthropoda</taxon>
        <taxon>Hexapoda</taxon>
        <taxon>Insecta</taxon>
        <taxon>Pterygota</taxon>
        <taxon>Neoptera</taxon>
        <taxon>Paraneoptera</taxon>
        <taxon>Hemiptera</taxon>
        <taxon>Auchenorrhyncha</taxon>
        <taxon>Cercopoidea</taxon>
        <taxon>Clastopteridae</taxon>
        <taxon>Clastoptera</taxon>
    </lineage>
</organism>
<keyword evidence="4" id="KW-0007">Acetylation</keyword>
<dbReference type="InterPro" id="IPR001753">
    <property type="entry name" value="Enoyl-CoA_hydra/iso"/>
</dbReference>
<evidence type="ECO:0000256" key="7">
    <source>
        <dbReference type="RuleBase" id="RU003707"/>
    </source>
</evidence>
<gene>
    <name evidence="8" type="ORF">g.11829</name>
</gene>
<comment type="similarity">
    <text evidence="2 7">Belongs to the enoyl-CoA hydratase/isomerase family.</text>
</comment>
<reference evidence="8" key="1">
    <citation type="submission" date="2015-12" db="EMBL/GenBank/DDBJ databases">
        <title>De novo transcriptome assembly of four potential Pierce s Disease insect vectors from Arizona vineyards.</title>
        <authorList>
            <person name="Tassone E.E."/>
        </authorList>
    </citation>
    <scope>NUCLEOTIDE SEQUENCE</scope>
</reference>
<evidence type="ECO:0000256" key="3">
    <source>
        <dbReference type="ARBA" id="ARBA00022946"/>
    </source>
</evidence>
<evidence type="ECO:0000313" key="8">
    <source>
        <dbReference type="EMBL" id="JAS20959.1"/>
    </source>
</evidence>
<evidence type="ECO:0000256" key="2">
    <source>
        <dbReference type="ARBA" id="ARBA00005254"/>
    </source>
</evidence>
<dbReference type="FunFam" id="3.90.226.10:FF:000022">
    <property type="entry name" value="methylglutaconyl-CoA hydratase, mitochondrial isoform X1"/>
    <property type="match status" value="1"/>
</dbReference>
<dbReference type="Gene3D" id="1.10.12.10">
    <property type="entry name" value="Lyase 2-enoyl-coa Hydratase, Chain A, domain 2"/>
    <property type="match status" value="1"/>
</dbReference>
<dbReference type="InterPro" id="IPR029045">
    <property type="entry name" value="ClpP/crotonase-like_dom_sf"/>
</dbReference>
<evidence type="ECO:0000256" key="4">
    <source>
        <dbReference type="ARBA" id="ARBA00022990"/>
    </source>
</evidence>
<protein>
    <recommendedName>
        <fullName evidence="9">Enoyl-CoA hydratase</fullName>
    </recommendedName>
</protein>